<dbReference type="OrthoDB" id="3239777at2"/>
<evidence type="ECO:0000313" key="4">
    <source>
        <dbReference type="Proteomes" id="UP000003656"/>
    </source>
</evidence>
<reference evidence="2 4" key="1">
    <citation type="submission" date="2009-11" db="EMBL/GenBank/DDBJ databases">
        <authorList>
            <person name="Weinstock G."/>
            <person name="Sodergren E."/>
            <person name="Clifton S."/>
            <person name="Fulton L."/>
            <person name="Fulton B."/>
            <person name="Courtney L."/>
            <person name="Fronick C."/>
            <person name="Harrison M."/>
            <person name="Strong C."/>
            <person name="Farmer C."/>
            <person name="Delahaunty K."/>
            <person name="Markovic C."/>
            <person name="Hall O."/>
            <person name="Minx P."/>
            <person name="Tomlinson C."/>
            <person name="Mitreva M."/>
            <person name="Nelson J."/>
            <person name="Hou S."/>
            <person name="Wollam A."/>
            <person name="Pepin K.H."/>
            <person name="Johnson M."/>
            <person name="Bhonagiri V."/>
            <person name="Nash W.E."/>
            <person name="Warren W."/>
            <person name="Chinwalla A."/>
            <person name="Mardis E.R."/>
            <person name="Wilson R.K."/>
        </authorList>
    </citation>
    <scope>NUCLEOTIDE SEQUENCE [LARGE SCALE GENOMIC DNA]</scope>
    <source>
        <strain evidence="2 4">DSM 20093</strain>
    </source>
</reference>
<dbReference type="EMBL" id="JGYW01000011">
    <property type="protein sequence ID" value="KFI57232.1"/>
    <property type="molecule type" value="Genomic_DNA"/>
</dbReference>
<gene>
    <name evidence="3" type="ORF">BGLCM_1476</name>
    <name evidence="2" type="ORF">BIFGAL_02584</name>
</gene>
<proteinExistence type="predicted"/>
<dbReference type="EMBL" id="ABXB03000001">
    <property type="protein sequence ID" value="EFA23482.1"/>
    <property type="molecule type" value="Genomic_DNA"/>
</dbReference>
<sequence length="125" mass="13447">MTNDFRRTTRGATGTVQSAPQESTSSPNIVAAVTQALQRGVTVAQVAEQYRLPKAFIEQIVEHERALGKLTIVELNAACGSSCVPDPESVVCASCPLASTGGIKRRNLAKTAFRRLAQRVQLRHS</sequence>
<evidence type="ECO:0000313" key="3">
    <source>
        <dbReference type="EMBL" id="KFI57232.1"/>
    </source>
</evidence>
<accession>D1NS30</accession>
<keyword evidence="5" id="KW-1185">Reference proteome</keyword>
<feature type="compositionally biased region" description="Polar residues" evidence="1">
    <location>
        <begin position="10"/>
        <end position="26"/>
    </location>
</feature>
<dbReference type="RefSeq" id="WP_006293964.1">
    <property type="nucleotide sequence ID" value="NZ_ABXB03000001.1"/>
</dbReference>
<comment type="caution">
    <text evidence="2">The sequence shown here is derived from an EMBL/GenBank/DDBJ whole genome shotgun (WGS) entry which is preliminary data.</text>
</comment>
<dbReference type="Proteomes" id="UP000003656">
    <property type="component" value="Unassembled WGS sequence"/>
</dbReference>
<evidence type="ECO:0000313" key="5">
    <source>
        <dbReference type="Proteomes" id="UP000029074"/>
    </source>
</evidence>
<feature type="region of interest" description="Disordered" evidence="1">
    <location>
        <begin position="1"/>
        <end position="26"/>
    </location>
</feature>
<dbReference type="AlphaFoldDB" id="D1NS30"/>
<dbReference type="STRING" id="561180.BIFGAL_02584"/>
<dbReference type="Proteomes" id="UP000029074">
    <property type="component" value="Unassembled WGS sequence"/>
</dbReference>
<dbReference type="eggNOG" id="ENOG5032D1A">
    <property type="taxonomic scope" value="Bacteria"/>
</dbReference>
<evidence type="ECO:0000313" key="2">
    <source>
        <dbReference type="EMBL" id="EFA23482.1"/>
    </source>
</evidence>
<evidence type="ECO:0000256" key="1">
    <source>
        <dbReference type="SAM" id="MobiDB-lite"/>
    </source>
</evidence>
<organism evidence="2 4">
    <name type="scientific">Bifidobacterium gallicum DSM 20093 = LMG 11596</name>
    <dbReference type="NCBI Taxonomy" id="561180"/>
    <lineage>
        <taxon>Bacteria</taxon>
        <taxon>Bacillati</taxon>
        <taxon>Actinomycetota</taxon>
        <taxon>Actinomycetes</taxon>
        <taxon>Bifidobacteriales</taxon>
        <taxon>Bifidobacteriaceae</taxon>
        <taxon>Bifidobacterium</taxon>
    </lineage>
</organism>
<reference evidence="3 5" key="2">
    <citation type="submission" date="2014-03" db="EMBL/GenBank/DDBJ databases">
        <title>Genomics of Bifidobacteria.</title>
        <authorList>
            <person name="Ventura M."/>
            <person name="Milani C."/>
            <person name="Lugli G.A."/>
        </authorList>
    </citation>
    <scope>NUCLEOTIDE SEQUENCE [LARGE SCALE GENOMIC DNA]</scope>
    <source>
        <strain evidence="3 5">LMG 11596</strain>
    </source>
</reference>
<name>D1NS30_9BIFI</name>
<protein>
    <submittedName>
        <fullName evidence="3">Peptidase</fullName>
    </submittedName>
</protein>